<keyword evidence="2" id="KW-0489">Methyltransferase</keyword>
<sequence>MSMTSAIRAHFSKVRERSWEICRRYYGDGYLHHNERYRQEVLSCLTPNSILLDAGAGEMQFTAEFAPKVRLAIATDMGELKRPFAGIMAVRSNLENLPFKDGTVDAVISMSVVEHLDDPDSSFREMARVLKPGGRFIAQTPSKFDYVSLAAHYTPFRFHRWLLSRLLDRREEDIFPTRFKANTVKSINACLAASALIPRKITFFNQYPAYLMFSPLLFRVGVLYERLTSKYERLAQLRGWVLIVAEKPSGEDMPSKSVA</sequence>
<organism evidence="2 3">
    <name type="scientific">Nitrospira moscoviensis</name>
    <dbReference type="NCBI Taxonomy" id="42253"/>
    <lineage>
        <taxon>Bacteria</taxon>
        <taxon>Pseudomonadati</taxon>
        <taxon>Nitrospirota</taxon>
        <taxon>Nitrospiria</taxon>
        <taxon>Nitrospirales</taxon>
        <taxon>Nitrospiraceae</taxon>
        <taxon>Nitrospira</taxon>
    </lineage>
</organism>
<dbReference type="GO" id="GO:0008757">
    <property type="term" value="F:S-adenosylmethionine-dependent methyltransferase activity"/>
    <property type="evidence" value="ECO:0007669"/>
    <property type="project" value="InterPro"/>
</dbReference>
<dbReference type="Gene3D" id="3.40.50.150">
    <property type="entry name" value="Vaccinia Virus protein VP39"/>
    <property type="match status" value="1"/>
</dbReference>
<feature type="domain" description="Methyltransferase type 11" evidence="1">
    <location>
        <begin position="52"/>
        <end position="137"/>
    </location>
</feature>
<proteinExistence type="predicted"/>
<keyword evidence="3" id="KW-1185">Reference proteome</keyword>
<dbReference type="CDD" id="cd02440">
    <property type="entry name" value="AdoMet_MTases"/>
    <property type="match status" value="1"/>
</dbReference>
<dbReference type="SUPFAM" id="SSF53335">
    <property type="entry name" value="S-adenosyl-L-methionine-dependent methyltransferases"/>
    <property type="match status" value="1"/>
</dbReference>
<evidence type="ECO:0000259" key="1">
    <source>
        <dbReference type="Pfam" id="PF08241"/>
    </source>
</evidence>
<dbReference type="Proteomes" id="UP000069205">
    <property type="component" value="Chromosome"/>
</dbReference>
<dbReference type="PATRIC" id="fig|42253.5.peg.3334"/>
<dbReference type="AlphaFoldDB" id="A0A0K2GGM5"/>
<dbReference type="InterPro" id="IPR029063">
    <property type="entry name" value="SAM-dependent_MTases_sf"/>
</dbReference>
<keyword evidence="2" id="KW-0808">Transferase</keyword>
<dbReference type="STRING" id="42253.NITMOv2_3380"/>
<dbReference type="EMBL" id="CP011801">
    <property type="protein sequence ID" value="ALA59772.1"/>
    <property type="molecule type" value="Genomic_DNA"/>
</dbReference>
<dbReference type="InterPro" id="IPR013216">
    <property type="entry name" value="Methyltransf_11"/>
</dbReference>
<dbReference type="OrthoDB" id="9815644at2"/>
<dbReference type="Pfam" id="PF08241">
    <property type="entry name" value="Methyltransf_11"/>
    <property type="match status" value="1"/>
</dbReference>
<dbReference type="KEGG" id="nmv:NITMOv2_3380"/>
<gene>
    <name evidence="2" type="ORF">NITMOv2_3380</name>
</gene>
<dbReference type="PANTHER" id="PTHR43591:SF24">
    <property type="entry name" value="2-METHOXY-6-POLYPRENYL-1,4-BENZOQUINOL METHYLASE, MITOCHONDRIAL"/>
    <property type="match status" value="1"/>
</dbReference>
<dbReference type="GO" id="GO:0032259">
    <property type="term" value="P:methylation"/>
    <property type="evidence" value="ECO:0007669"/>
    <property type="project" value="UniProtKB-KW"/>
</dbReference>
<dbReference type="RefSeq" id="WP_053380728.1">
    <property type="nucleotide sequence ID" value="NZ_CP011801.1"/>
</dbReference>
<evidence type="ECO:0000313" key="2">
    <source>
        <dbReference type="EMBL" id="ALA59772.1"/>
    </source>
</evidence>
<dbReference type="PANTHER" id="PTHR43591">
    <property type="entry name" value="METHYLTRANSFERASE"/>
    <property type="match status" value="1"/>
</dbReference>
<evidence type="ECO:0000313" key="3">
    <source>
        <dbReference type="Proteomes" id="UP000069205"/>
    </source>
</evidence>
<name>A0A0K2GGM5_NITMO</name>
<reference evidence="2 3" key="1">
    <citation type="journal article" date="2015" name="Proc. Natl. Acad. Sci. U.S.A.">
        <title>Expanded metabolic versatility of ubiquitous nitrite-oxidizing bacteria from the genus Nitrospira.</title>
        <authorList>
            <person name="Koch H."/>
            <person name="Lucker S."/>
            <person name="Albertsen M."/>
            <person name="Kitzinger K."/>
            <person name="Herbold C."/>
            <person name="Spieck E."/>
            <person name="Nielsen P.H."/>
            <person name="Wagner M."/>
            <person name="Daims H."/>
        </authorList>
    </citation>
    <scope>NUCLEOTIDE SEQUENCE [LARGE SCALE GENOMIC DNA]</scope>
    <source>
        <strain evidence="2 3">NSP M-1</strain>
    </source>
</reference>
<accession>A0A0K2GGM5</accession>
<protein>
    <submittedName>
        <fullName evidence="2">Putative Methyltransferase type 11</fullName>
    </submittedName>
</protein>